<protein>
    <submittedName>
        <fullName evidence="6">Dehydrogenase E1 component superfamily protein</fullName>
    </submittedName>
</protein>
<proteinExistence type="predicted"/>
<reference evidence="6" key="2">
    <citation type="submission" date="2015-09" db="EMBL/GenBank/DDBJ databases">
        <title>Draft genome sequence of Mycobacterium neoaurum DSM 44074.</title>
        <authorList>
            <person name="Croce O."/>
            <person name="Robert C."/>
            <person name="Raoult D."/>
            <person name="Drancourt M."/>
        </authorList>
    </citation>
    <scope>NUCLEOTIDE SEQUENCE</scope>
    <source>
        <strain evidence="6">DSM 44074</strain>
    </source>
</reference>
<evidence type="ECO:0000313" key="7">
    <source>
        <dbReference type="Proteomes" id="UP000028864"/>
    </source>
</evidence>
<keyword evidence="4" id="KW-0786">Thiamine pyrophosphate</keyword>
<comment type="cofactor">
    <cofactor evidence="1">
        <name>Mg(2+)</name>
        <dbReference type="ChEBI" id="CHEBI:18420"/>
    </cofactor>
</comment>
<dbReference type="Gene3D" id="3.40.50.970">
    <property type="match status" value="1"/>
</dbReference>
<dbReference type="CDD" id="cd02000">
    <property type="entry name" value="TPP_E1_PDC_ADC_BCADC"/>
    <property type="match status" value="1"/>
</dbReference>
<sequence>MTTHPPPSESVDSGTLLTYLSSMVRIREFETEVARLRGDGTIVGSVHLCSGQEAIYTGATAALDPQRDLVFPTYRGHGWALACGASLDGMFAELMGRESGVNGGRGGSAYLSVPEVGMMGENSIVGAGAPIAAGAALAARFDGSGRVCVAAFGDGAVNQGSVHEAFNFAAVMAIPVIFVVENNHWSELTPITATTTSDRLFKRAAAYGMPGVRVDGNDPAAVRHVMTHAVRHAREGRGPTLVEAMTDRIVGHYIGDAQQYRADGELDRITSAEPITRLITKLTEKGVDQARIDSTVARATADVLAASKRAQAMPLADPATALEHLYA</sequence>
<accession>A0AAV2WEM4</accession>
<dbReference type="GO" id="GO:0006086">
    <property type="term" value="P:pyruvate decarboxylation to acetyl-CoA"/>
    <property type="evidence" value="ECO:0007669"/>
    <property type="project" value="TreeGrafter"/>
</dbReference>
<name>A0AAV2WEM4_MYCNE</name>
<dbReference type="EMBL" id="LK021337">
    <property type="protein sequence ID" value="CDQ42573.1"/>
    <property type="molecule type" value="Genomic_DNA"/>
</dbReference>
<evidence type="ECO:0000256" key="3">
    <source>
        <dbReference type="ARBA" id="ARBA00023002"/>
    </source>
</evidence>
<dbReference type="AlphaFoldDB" id="A0AAV2WEM4"/>
<gene>
    <name evidence="6" type="ORF">BN1047_00428</name>
</gene>
<reference evidence="6" key="1">
    <citation type="submission" date="2014-05" db="EMBL/GenBank/DDBJ databases">
        <authorList>
            <person name="Urmite Genomes"/>
        </authorList>
    </citation>
    <scope>NUCLEOTIDE SEQUENCE</scope>
    <source>
        <strain evidence="6">DSM 44074</strain>
    </source>
</reference>
<dbReference type="RefSeq" id="WP_042509524.1">
    <property type="nucleotide sequence ID" value="NZ_LK021337.1"/>
</dbReference>
<evidence type="ECO:0000256" key="1">
    <source>
        <dbReference type="ARBA" id="ARBA00001946"/>
    </source>
</evidence>
<evidence type="ECO:0000256" key="4">
    <source>
        <dbReference type="ARBA" id="ARBA00023052"/>
    </source>
</evidence>
<dbReference type="InterPro" id="IPR029061">
    <property type="entry name" value="THDP-binding"/>
</dbReference>
<organism evidence="6 7">
    <name type="scientific">Mycolicibacterium neoaurum</name>
    <name type="common">Mycobacterium neoaurum</name>
    <dbReference type="NCBI Taxonomy" id="1795"/>
    <lineage>
        <taxon>Bacteria</taxon>
        <taxon>Bacillati</taxon>
        <taxon>Actinomycetota</taxon>
        <taxon>Actinomycetes</taxon>
        <taxon>Mycobacteriales</taxon>
        <taxon>Mycobacteriaceae</taxon>
        <taxon>Mycolicibacterium</taxon>
    </lineage>
</organism>
<dbReference type="InterPro" id="IPR050642">
    <property type="entry name" value="PDH_E1_Alpha_Subunit"/>
</dbReference>
<dbReference type="PANTHER" id="PTHR11516:SF41">
    <property type="entry name" value="3-METHYL-2-OXOBUTANOATE DEHYDROGENASE SUBUNIT ALPHA"/>
    <property type="match status" value="1"/>
</dbReference>
<dbReference type="PANTHER" id="PTHR11516">
    <property type="entry name" value="PYRUVATE DEHYDROGENASE E1 COMPONENT, ALPHA SUBUNIT BACTERIAL AND ORGANELLAR"/>
    <property type="match status" value="1"/>
</dbReference>
<dbReference type="GO" id="GO:0004739">
    <property type="term" value="F:pyruvate dehydrogenase (acetyl-transferring) activity"/>
    <property type="evidence" value="ECO:0007669"/>
    <property type="project" value="TreeGrafter"/>
</dbReference>
<evidence type="ECO:0000256" key="2">
    <source>
        <dbReference type="ARBA" id="ARBA00001964"/>
    </source>
</evidence>
<dbReference type="GO" id="GO:0000287">
    <property type="term" value="F:magnesium ion binding"/>
    <property type="evidence" value="ECO:0007669"/>
    <property type="project" value="UniProtKB-ARBA"/>
</dbReference>
<feature type="domain" description="Dehydrogenase E1 component" evidence="5">
    <location>
        <begin position="22"/>
        <end position="317"/>
    </location>
</feature>
<dbReference type="SUPFAM" id="SSF52518">
    <property type="entry name" value="Thiamin diphosphate-binding fold (THDP-binding)"/>
    <property type="match status" value="1"/>
</dbReference>
<comment type="cofactor">
    <cofactor evidence="2">
        <name>thiamine diphosphate</name>
        <dbReference type="ChEBI" id="CHEBI:58937"/>
    </cofactor>
</comment>
<keyword evidence="3" id="KW-0560">Oxidoreductase</keyword>
<dbReference type="Proteomes" id="UP000028864">
    <property type="component" value="Unassembled WGS sequence"/>
</dbReference>
<evidence type="ECO:0000259" key="5">
    <source>
        <dbReference type="Pfam" id="PF00676"/>
    </source>
</evidence>
<evidence type="ECO:0000313" key="6">
    <source>
        <dbReference type="EMBL" id="CDQ42573.1"/>
    </source>
</evidence>
<dbReference type="Pfam" id="PF00676">
    <property type="entry name" value="E1_dh"/>
    <property type="match status" value="1"/>
</dbReference>
<dbReference type="InterPro" id="IPR001017">
    <property type="entry name" value="DH_E1"/>
</dbReference>